<sequence>MGRSRHCSEEERSRGKPIKKCKENIGCSAKMISNALKWQPKPERITKMAKATPMIISRRLKEELGLPVSTVTIRQHLCEAKLPARSPRKVPFKKKKKDVLKRLEFAKQHTDCKIVLFGSENTELKPRHTVKTVKHGAASIMIWGYVSHTMVCQQCCFFFFFFFFLHISCLSVKYFQIQLLFPIFLL</sequence>
<keyword evidence="1" id="KW-0812">Transmembrane</keyword>
<proteinExistence type="predicted"/>
<evidence type="ECO:0000313" key="3">
    <source>
        <dbReference type="Ensembl" id="ENSENLP00000024044.1"/>
    </source>
</evidence>
<organism evidence="3 4">
    <name type="scientific">Echeneis naucrates</name>
    <name type="common">Live sharksucker</name>
    <dbReference type="NCBI Taxonomy" id="173247"/>
    <lineage>
        <taxon>Eukaryota</taxon>
        <taxon>Metazoa</taxon>
        <taxon>Chordata</taxon>
        <taxon>Craniata</taxon>
        <taxon>Vertebrata</taxon>
        <taxon>Euteleostomi</taxon>
        <taxon>Actinopterygii</taxon>
        <taxon>Neopterygii</taxon>
        <taxon>Teleostei</taxon>
        <taxon>Neoteleostei</taxon>
        <taxon>Acanthomorphata</taxon>
        <taxon>Carangaria</taxon>
        <taxon>Carangiformes</taxon>
        <taxon>Echeneidae</taxon>
        <taxon>Echeneis</taxon>
    </lineage>
</organism>
<dbReference type="AlphaFoldDB" id="A0A665UXN1"/>
<feature type="domain" description="Transposase Tc1-like" evidence="2">
    <location>
        <begin position="44"/>
        <end position="111"/>
    </location>
</feature>
<dbReference type="Ensembl" id="ENSENLT00000024830.1">
    <property type="protein sequence ID" value="ENSENLP00000024044.1"/>
    <property type="gene ID" value="ENSENLG00000010892.1"/>
</dbReference>
<dbReference type="GO" id="GO:0006313">
    <property type="term" value="P:DNA transposition"/>
    <property type="evidence" value="ECO:0007669"/>
    <property type="project" value="InterPro"/>
</dbReference>
<dbReference type="InterPro" id="IPR002492">
    <property type="entry name" value="Transposase_Tc1-like"/>
</dbReference>
<evidence type="ECO:0000259" key="2">
    <source>
        <dbReference type="Pfam" id="PF01498"/>
    </source>
</evidence>
<accession>A0A665UXN1</accession>
<protein>
    <recommendedName>
        <fullName evidence="2">Transposase Tc1-like domain-containing protein</fullName>
    </recommendedName>
</protein>
<keyword evidence="1" id="KW-1133">Transmembrane helix</keyword>
<name>A0A665UXN1_ECHNA</name>
<feature type="transmembrane region" description="Helical" evidence="1">
    <location>
        <begin position="157"/>
        <end position="175"/>
    </location>
</feature>
<reference evidence="3" key="2">
    <citation type="submission" date="2025-08" db="UniProtKB">
        <authorList>
            <consortium name="Ensembl"/>
        </authorList>
    </citation>
    <scope>IDENTIFICATION</scope>
</reference>
<evidence type="ECO:0000256" key="1">
    <source>
        <dbReference type="SAM" id="Phobius"/>
    </source>
</evidence>
<dbReference type="GO" id="GO:0003677">
    <property type="term" value="F:DNA binding"/>
    <property type="evidence" value="ECO:0007669"/>
    <property type="project" value="InterPro"/>
</dbReference>
<keyword evidence="4" id="KW-1185">Reference proteome</keyword>
<reference evidence="3" key="3">
    <citation type="submission" date="2025-09" db="UniProtKB">
        <authorList>
            <consortium name="Ensembl"/>
        </authorList>
    </citation>
    <scope>IDENTIFICATION</scope>
</reference>
<reference evidence="3" key="1">
    <citation type="submission" date="2021-04" db="EMBL/GenBank/DDBJ databases">
        <authorList>
            <consortium name="Wellcome Sanger Institute Data Sharing"/>
        </authorList>
    </citation>
    <scope>NUCLEOTIDE SEQUENCE [LARGE SCALE GENOMIC DNA]</scope>
</reference>
<dbReference type="InParanoid" id="A0A665UXN1"/>
<dbReference type="InterPro" id="IPR036397">
    <property type="entry name" value="RNaseH_sf"/>
</dbReference>
<dbReference type="Gene3D" id="3.30.420.10">
    <property type="entry name" value="Ribonuclease H-like superfamily/Ribonuclease H"/>
    <property type="match status" value="1"/>
</dbReference>
<dbReference type="Proteomes" id="UP000472264">
    <property type="component" value="Chromosome 12"/>
</dbReference>
<evidence type="ECO:0000313" key="4">
    <source>
        <dbReference type="Proteomes" id="UP000472264"/>
    </source>
</evidence>
<keyword evidence="1" id="KW-0472">Membrane</keyword>
<dbReference type="Pfam" id="PF01498">
    <property type="entry name" value="HTH_Tnp_Tc3_2"/>
    <property type="match status" value="1"/>
</dbReference>
<dbReference type="GO" id="GO:0015074">
    <property type="term" value="P:DNA integration"/>
    <property type="evidence" value="ECO:0007669"/>
    <property type="project" value="InterPro"/>
</dbReference>